<feature type="transmembrane region" description="Helical" evidence="6">
    <location>
        <begin position="7"/>
        <end position="29"/>
    </location>
</feature>
<proteinExistence type="inferred from homology"/>
<dbReference type="GO" id="GO:0007165">
    <property type="term" value="P:signal transduction"/>
    <property type="evidence" value="ECO:0007669"/>
    <property type="project" value="UniProtKB-KW"/>
</dbReference>
<dbReference type="STRING" id="883.DvMF_2710"/>
<dbReference type="AlphaFoldDB" id="B8DIY8"/>
<evidence type="ECO:0000256" key="5">
    <source>
        <dbReference type="SAM" id="Coils"/>
    </source>
</evidence>
<keyword evidence="6" id="KW-0472">Membrane</keyword>
<dbReference type="PANTHER" id="PTHR32089">
    <property type="entry name" value="METHYL-ACCEPTING CHEMOTAXIS PROTEIN MCPB"/>
    <property type="match status" value="1"/>
</dbReference>
<sequence>MKLSVKLTGAFGTLLVLMLMLGLFGIRMFGNVLEDVRDVTTNWLPSIKVLGDMRGALNTVRRAELQHIVADTNAAMDDEERSLEKARADFIDTTRRYETLISSDAERRLYTKMKADADAYLAVIPQILPLSRVRKTDEARAVSVGKARPAFRSALQGVLELVELNDKGASDSGSQIENEVTTARTVNMVLVLASLGLGITATLYIIRSTLAQLGEDPGYLYDVSRQIAAGNLAVQFRSSRYKGVYDAMQQMVGTLKSKIAEAEDKSRQAAAKEQEALAAMREAEEARRQAESARREGMLQAAQKLEGVVEVVSSASEELSAQIEQSDRGTEEQARRVAETATAMEEMNASVLEVARNAGGAADVSENARRMADEGSAIVGKVVDGIGQVQQQSLALKRDMEELGRQAESIGQIMNVISDIADQTNLLALNAAIEAARAGDAGRGFAVVADEVRKLAEKTMHATQEVGAAVRGIQQGTRTNMEHVDRSVGTIEEATDLARRSGESLREIVRFVDAAADQVRGIATASEQQSAASEEINRAVEQVSAISAETAQAMREAATAVNELANQSQVLKRLVEELKQS</sequence>
<accession>B8DIY8</accession>
<evidence type="ECO:0000256" key="1">
    <source>
        <dbReference type="ARBA" id="ARBA00004370"/>
    </source>
</evidence>
<dbReference type="CDD" id="cd11386">
    <property type="entry name" value="MCP_signal"/>
    <property type="match status" value="1"/>
</dbReference>
<dbReference type="KEGG" id="dvm:DvMF_2710"/>
<dbReference type="Pfam" id="PF00015">
    <property type="entry name" value="MCPsignal"/>
    <property type="match status" value="1"/>
</dbReference>
<reference evidence="8" key="1">
    <citation type="submission" date="2008-10" db="EMBL/GenBank/DDBJ databases">
        <title>Complete sequence of Desulfovibrio vulgaris str. 'Miyazaki F'.</title>
        <authorList>
            <person name="Lucas S."/>
            <person name="Copeland A."/>
            <person name="Lapidus A."/>
            <person name="Glavina del Rio T."/>
            <person name="Dalin E."/>
            <person name="Tice H."/>
            <person name="Bruce D."/>
            <person name="Goodwin L."/>
            <person name="Pitluck S."/>
            <person name="Sims D."/>
            <person name="Brettin T."/>
            <person name="Detter J.C."/>
            <person name="Han C."/>
            <person name="Larimer F."/>
            <person name="Land M."/>
            <person name="Hauser L."/>
            <person name="Kyrpides N."/>
            <person name="Mikhailova N."/>
            <person name="Hazen T.C."/>
            <person name="Richardson P."/>
        </authorList>
    </citation>
    <scope>NUCLEOTIDE SEQUENCE</scope>
    <source>
        <strain evidence="8">Miyazaki F</strain>
    </source>
</reference>
<evidence type="ECO:0000256" key="3">
    <source>
        <dbReference type="ARBA" id="ARBA00029447"/>
    </source>
</evidence>
<dbReference type="PANTHER" id="PTHR32089:SF112">
    <property type="entry name" value="LYSOZYME-LIKE PROTEIN-RELATED"/>
    <property type="match status" value="1"/>
</dbReference>
<dbReference type="OrthoDB" id="5444867at2"/>
<dbReference type="CDD" id="cd19411">
    <property type="entry name" value="MCP2201-like_sensor"/>
    <property type="match status" value="1"/>
</dbReference>
<dbReference type="InterPro" id="IPR004089">
    <property type="entry name" value="MCPsignal_dom"/>
</dbReference>
<evidence type="ECO:0000256" key="4">
    <source>
        <dbReference type="PROSITE-ProRule" id="PRU00284"/>
    </source>
</evidence>
<keyword evidence="6" id="KW-0812">Transmembrane</keyword>
<keyword evidence="6" id="KW-1133">Transmembrane helix</keyword>
<keyword evidence="5" id="KW-0175">Coiled coil</keyword>
<dbReference type="GO" id="GO:0006935">
    <property type="term" value="P:chemotaxis"/>
    <property type="evidence" value="ECO:0007669"/>
    <property type="project" value="UniProtKB-ARBA"/>
</dbReference>
<dbReference type="HOGENOM" id="CLU_000445_107_27_7"/>
<dbReference type="PROSITE" id="PS50111">
    <property type="entry name" value="CHEMOTAXIS_TRANSDUC_2"/>
    <property type="match status" value="1"/>
</dbReference>
<evidence type="ECO:0000256" key="6">
    <source>
        <dbReference type="SAM" id="Phobius"/>
    </source>
</evidence>
<gene>
    <name evidence="8" type="ordered locus">DvMF_2710</name>
</gene>
<feature type="domain" description="Methyl-accepting transducer" evidence="7">
    <location>
        <begin position="308"/>
        <end position="544"/>
    </location>
</feature>
<feature type="coiled-coil region" evidence="5">
    <location>
        <begin position="245"/>
        <end position="300"/>
    </location>
</feature>
<dbReference type="eggNOG" id="COG0840">
    <property type="taxonomic scope" value="Bacteria"/>
</dbReference>
<comment type="similarity">
    <text evidence="3">Belongs to the methyl-accepting chemotaxis (MCP) protein family.</text>
</comment>
<evidence type="ECO:0000259" key="7">
    <source>
        <dbReference type="PROSITE" id="PS50111"/>
    </source>
</evidence>
<comment type="subcellular location">
    <subcellularLocation>
        <location evidence="1">Membrane</location>
    </subcellularLocation>
</comment>
<evidence type="ECO:0000313" key="8">
    <source>
        <dbReference type="EMBL" id="ACL09649.1"/>
    </source>
</evidence>
<dbReference type="SMART" id="SM00283">
    <property type="entry name" value="MA"/>
    <property type="match status" value="1"/>
</dbReference>
<dbReference type="Gene3D" id="1.10.287.950">
    <property type="entry name" value="Methyl-accepting chemotaxis protein"/>
    <property type="match status" value="1"/>
</dbReference>
<dbReference type="GO" id="GO:0016020">
    <property type="term" value="C:membrane"/>
    <property type="evidence" value="ECO:0007669"/>
    <property type="project" value="UniProtKB-SubCell"/>
</dbReference>
<keyword evidence="2 4" id="KW-0807">Transducer</keyword>
<dbReference type="EMBL" id="CP001197">
    <property type="protein sequence ID" value="ACL09649.1"/>
    <property type="molecule type" value="Genomic_DNA"/>
</dbReference>
<feature type="coiled-coil region" evidence="5">
    <location>
        <begin position="522"/>
        <end position="581"/>
    </location>
</feature>
<dbReference type="InterPro" id="IPR047347">
    <property type="entry name" value="YvaQ-like_sensor"/>
</dbReference>
<dbReference type="InterPro" id="IPR024478">
    <property type="entry name" value="HlyB_4HB_MCP"/>
</dbReference>
<evidence type="ECO:0000256" key="2">
    <source>
        <dbReference type="ARBA" id="ARBA00023224"/>
    </source>
</evidence>
<name>B8DIY8_NITV9</name>
<dbReference type="FunFam" id="1.10.287.950:FF:000001">
    <property type="entry name" value="Methyl-accepting chemotaxis sensory transducer"/>
    <property type="match status" value="1"/>
</dbReference>
<organism evidence="8">
    <name type="scientific">Nitratidesulfovibrio vulgaris (strain DSM 19637 / Miyazaki F)</name>
    <name type="common">Desulfovibrio vulgaris</name>
    <dbReference type="NCBI Taxonomy" id="883"/>
    <lineage>
        <taxon>Bacteria</taxon>
        <taxon>Pseudomonadati</taxon>
        <taxon>Thermodesulfobacteriota</taxon>
        <taxon>Desulfovibrionia</taxon>
        <taxon>Desulfovibrionales</taxon>
        <taxon>Desulfovibrionaceae</taxon>
        <taxon>Nitratidesulfovibrio</taxon>
    </lineage>
</organism>
<protein>
    <submittedName>
        <fullName evidence="8">Methyl-accepting chemotaxis sensory transducer</fullName>
    </submittedName>
</protein>
<dbReference type="Pfam" id="PF12729">
    <property type="entry name" value="4HB_MCP_1"/>
    <property type="match status" value="1"/>
</dbReference>
<dbReference type="SUPFAM" id="SSF58104">
    <property type="entry name" value="Methyl-accepting chemotaxis protein (MCP) signaling domain"/>
    <property type="match status" value="1"/>
</dbReference>